<dbReference type="InterPro" id="IPR050396">
    <property type="entry name" value="Glycosyltr_51/Transpeptidase"/>
</dbReference>
<dbReference type="GO" id="GO:0030288">
    <property type="term" value="C:outer membrane-bounded periplasmic space"/>
    <property type="evidence" value="ECO:0007669"/>
    <property type="project" value="TreeGrafter"/>
</dbReference>
<evidence type="ECO:0000256" key="11">
    <source>
        <dbReference type="ARBA" id="ARBA00022984"/>
    </source>
</evidence>
<keyword evidence="10" id="KW-0133">Cell shape</keyword>
<dbReference type="EMBL" id="BMHP01000003">
    <property type="protein sequence ID" value="GGD77328.1"/>
    <property type="molecule type" value="Genomic_DNA"/>
</dbReference>
<comment type="caution">
    <text evidence="21">The sequence shown here is derived from an EMBL/GenBank/DDBJ whole genome shotgun (WGS) entry which is preliminary data.</text>
</comment>
<keyword evidence="3" id="KW-1003">Cell membrane</keyword>
<keyword evidence="15" id="KW-0961">Cell wall biogenesis/degradation</keyword>
<evidence type="ECO:0000313" key="21">
    <source>
        <dbReference type="EMBL" id="GGD77328.1"/>
    </source>
</evidence>
<evidence type="ECO:0000256" key="3">
    <source>
        <dbReference type="ARBA" id="ARBA00022475"/>
    </source>
</evidence>
<dbReference type="FunFam" id="1.10.3810.10:FF:000001">
    <property type="entry name" value="Penicillin-binding protein 1A"/>
    <property type="match status" value="1"/>
</dbReference>
<evidence type="ECO:0000256" key="13">
    <source>
        <dbReference type="ARBA" id="ARBA00023136"/>
    </source>
</evidence>
<dbReference type="Proteomes" id="UP000612456">
    <property type="component" value="Unassembled WGS sequence"/>
</dbReference>
<evidence type="ECO:0000256" key="17">
    <source>
        <dbReference type="ARBA" id="ARBA00049902"/>
    </source>
</evidence>
<dbReference type="GO" id="GO:0006508">
    <property type="term" value="P:proteolysis"/>
    <property type="evidence" value="ECO:0007669"/>
    <property type="project" value="UniProtKB-KW"/>
</dbReference>
<dbReference type="Gene3D" id="1.10.3810.10">
    <property type="entry name" value="Biosynthetic peptidoglycan transglycosylase-like"/>
    <property type="match status" value="1"/>
</dbReference>
<organism evidence="21 22">
    <name type="scientific">Paenibacillus nasutitermitis</name>
    <dbReference type="NCBI Taxonomy" id="1652958"/>
    <lineage>
        <taxon>Bacteria</taxon>
        <taxon>Bacillati</taxon>
        <taxon>Bacillota</taxon>
        <taxon>Bacilli</taxon>
        <taxon>Bacillales</taxon>
        <taxon>Paenibacillaceae</taxon>
        <taxon>Paenibacillus</taxon>
    </lineage>
</organism>
<dbReference type="NCBIfam" id="TIGR02074">
    <property type="entry name" value="PBP_1a_fam"/>
    <property type="match status" value="1"/>
</dbReference>
<evidence type="ECO:0000256" key="10">
    <source>
        <dbReference type="ARBA" id="ARBA00022960"/>
    </source>
</evidence>
<evidence type="ECO:0000256" key="14">
    <source>
        <dbReference type="ARBA" id="ARBA00023268"/>
    </source>
</evidence>
<keyword evidence="13 18" id="KW-0472">Membrane</keyword>
<comment type="similarity">
    <text evidence="1">In the C-terminal section; belongs to the transpeptidase family.</text>
</comment>
<keyword evidence="7" id="KW-0808">Transferase</keyword>
<evidence type="ECO:0000313" key="22">
    <source>
        <dbReference type="Proteomes" id="UP000612456"/>
    </source>
</evidence>
<evidence type="ECO:0000259" key="19">
    <source>
        <dbReference type="Pfam" id="PF00905"/>
    </source>
</evidence>
<keyword evidence="5" id="KW-0645">Protease</keyword>
<protein>
    <submittedName>
        <fullName evidence="21">Penicillin-binding protein 1F</fullName>
    </submittedName>
</protein>
<dbReference type="RefSeq" id="WP_229750407.1">
    <property type="nucleotide sequence ID" value="NZ_BMHP01000003.1"/>
</dbReference>
<dbReference type="AlphaFoldDB" id="A0A916Z5A4"/>
<dbReference type="GO" id="GO:0008955">
    <property type="term" value="F:peptidoglycan glycosyltransferase activity"/>
    <property type="evidence" value="ECO:0007669"/>
    <property type="project" value="UniProtKB-EC"/>
</dbReference>
<dbReference type="GO" id="GO:0008360">
    <property type="term" value="P:regulation of cell shape"/>
    <property type="evidence" value="ECO:0007669"/>
    <property type="project" value="UniProtKB-KW"/>
</dbReference>
<evidence type="ECO:0000256" key="7">
    <source>
        <dbReference type="ARBA" id="ARBA00022679"/>
    </source>
</evidence>
<dbReference type="InterPro" id="IPR023346">
    <property type="entry name" value="Lysozyme-like_dom_sf"/>
</dbReference>
<keyword evidence="8 18" id="KW-0812">Transmembrane</keyword>
<proteinExistence type="inferred from homology"/>
<dbReference type="InterPro" id="IPR036950">
    <property type="entry name" value="PBP_transglycosylase"/>
</dbReference>
<comment type="similarity">
    <text evidence="2">In the N-terminal section; belongs to the glycosyltransferase 51 family.</text>
</comment>
<sequence length="634" mass="69340">MELMMRRLESGLRKMKLKQHFRVFSGRQWGYFSFDLCVVGIVFLLFAYLAMLMTGDYMLRSQSERLQLMTTSVITDRNGVQIKKLTSSAFGNRRAAAQEEIPLLLQQAFLATEDHRFYNHSGIDWIGVARAAQTNLAAGKITQGGSTLTQQLARSVFLSNDQTLSRKFLETGLARAMENNYSKPQLLTLYLNHVYMGRQQYGVKAAAERYFGITDLRKLKLWQIASLAAIPKGPSIYNPVDNAKRNKERRAVVLTLMREQGYISKAQMLEAKAVEFVPPAPPAAEVSYTASYTDYVLQEAEAVTGLGREQLLTGGYTIVTGLDTRAQQAAEAAFRQDSLFPEDGATQKVQGAFVLLDNGSGEIRALVGGRDYLQGGLNRAIQIKRQPGSVIKPILVYGPALQSGKFRPQTPLQDKQAAYGSYRPANSNGRYSGTVTLKQAIEQSINAPAVWLLNQVGIPAAAKFAEGLGIRLEEHDRNLAAALGGFQDGVSPLAIAQAFSAFANNGNFNEAHAVRLIKDGQGRTIYARPLRAKQVMTRQTAADMTGLLKGTVEQGTGRKAKLGQWVAGKTGTTQLDVKGVPANANRDLWFAGYTSQLTAAVWMGFDTSGRDNYMTAGSGTAAAMFAAIMKQLPD</sequence>
<dbReference type="GO" id="GO:0009252">
    <property type="term" value="P:peptidoglycan biosynthetic process"/>
    <property type="evidence" value="ECO:0007669"/>
    <property type="project" value="UniProtKB-KW"/>
</dbReference>
<keyword evidence="6" id="KW-0328">Glycosyltransferase</keyword>
<reference evidence="21" key="2">
    <citation type="submission" date="2020-09" db="EMBL/GenBank/DDBJ databases">
        <authorList>
            <person name="Sun Q."/>
            <person name="Zhou Y."/>
        </authorList>
    </citation>
    <scope>NUCLEOTIDE SEQUENCE</scope>
    <source>
        <strain evidence="21">CGMCC 1.15178</strain>
    </source>
</reference>
<keyword evidence="4" id="KW-0121">Carboxypeptidase</keyword>
<keyword evidence="14" id="KW-0511">Multifunctional enzyme</keyword>
<evidence type="ECO:0000259" key="20">
    <source>
        <dbReference type="Pfam" id="PF00912"/>
    </source>
</evidence>
<feature type="domain" description="Penicillin-binding protein transpeptidase" evidence="19">
    <location>
        <begin position="351"/>
        <end position="630"/>
    </location>
</feature>
<accession>A0A916Z5A4</accession>
<evidence type="ECO:0000256" key="12">
    <source>
        <dbReference type="ARBA" id="ARBA00022989"/>
    </source>
</evidence>
<dbReference type="GO" id="GO:0071555">
    <property type="term" value="P:cell wall organization"/>
    <property type="evidence" value="ECO:0007669"/>
    <property type="project" value="UniProtKB-KW"/>
</dbReference>
<evidence type="ECO:0000256" key="16">
    <source>
        <dbReference type="ARBA" id="ARBA00034000"/>
    </source>
</evidence>
<dbReference type="SUPFAM" id="SSF53955">
    <property type="entry name" value="Lysozyme-like"/>
    <property type="match status" value="1"/>
</dbReference>
<evidence type="ECO:0000256" key="5">
    <source>
        <dbReference type="ARBA" id="ARBA00022670"/>
    </source>
</evidence>
<dbReference type="PANTHER" id="PTHR32282">
    <property type="entry name" value="BINDING PROTEIN TRANSPEPTIDASE, PUTATIVE-RELATED"/>
    <property type="match status" value="1"/>
</dbReference>
<evidence type="ECO:0000256" key="15">
    <source>
        <dbReference type="ARBA" id="ARBA00023316"/>
    </source>
</evidence>
<dbReference type="PANTHER" id="PTHR32282:SF32">
    <property type="entry name" value="PENICILLIN-BINDING PROTEIN 2A"/>
    <property type="match status" value="1"/>
</dbReference>
<dbReference type="InterPro" id="IPR012338">
    <property type="entry name" value="Beta-lactam/transpept-like"/>
</dbReference>
<gene>
    <name evidence="21" type="primary">pbpF</name>
    <name evidence="21" type="ORF">GCM10010911_39180</name>
</gene>
<dbReference type="Pfam" id="PF00912">
    <property type="entry name" value="Transgly"/>
    <property type="match status" value="1"/>
</dbReference>
<reference evidence="21" key="1">
    <citation type="journal article" date="2014" name="Int. J. Syst. Evol. Microbiol.">
        <title>Complete genome sequence of Corynebacterium casei LMG S-19264T (=DSM 44701T), isolated from a smear-ripened cheese.</title>
        <authorList>
            <consortium name="US DOE Joint Genome Institute (JGI-PGF)"/>
            <person name="Walter F."/>
            <person name="Albersmeier A."/>
            <person name="Kalinowski J."/>
            <person name="Ruckert C."/>
        </authorList>
    </citation>
    <scope>NUCLEOTIDE SEQUENCE</scope>
    <source>
        <strain evidence="21">CGMCC 1.15178</strain>
    </source>
</reference>
<keyword evidence="11" id="KW-0573">Peptidoglycan synthesis</keyword>
<dbReference type="Pfam" id="PF00905">
    <property type="entry name" value="Transpeptidase"/>
    <property type="match status" value="1"/>
</dbReference>
<evidence type="ECO:0000256" key="1">
    <source>
        <dbReference type="ARBA" id="ARBA00007090"/>
    </source>
</evidence>
<evidence type="ECO:0000256" key="18">
    <source>
        <dbReference type="SAM" id="Phobius"/>
    </source>
</evidence>
<evidence type="ECO:0000256" key="9">
    <source>
        <dbReference type="ARBA" id="ARBA00022801"/>
    </source>
</evidence>
<comment type="catalytic activity">
    <reaction evidence="16">
        <text>Preferential cleavage: (Ac)2-L-Lys-D-Ala-|-D-Ala. Also transpeptidation of peptidyl-alanyl moieties that are N-acyl substituents of D-alanine.</text>
        <dbReference type="EC" id="3.4.16.4"/>
    </reaction>
</comment>
<dbReference type="InterPro" id="IPR001460">
    <property type="entry name" value="PCN-bd_Tpept"/>
</dbReference>
<evidence type="ECO:0000256" key="6">
    <source>
        <dbReference type="ARBA" id="ARBA00022676"/>
    </source>
</evidence>
<dbReference type="GO" id="GO:0008658">
    <property type="term" value="F:penicillin binding"/>
    <property type="evidence" value="ECO:0007669"/>
    <property type="project" value="InterPro"/>
</dbReference>
<keyword evidence="9" id="KW-0378">Hydrolase</keyword>
<dbReference type="Gene3D" id="3.40.710.10">
    <property type="entry name" value="DD-peptidase/beta-lactamase superfamily"/>
    <property type="match status" value="1"/>
</dbReference>
<dbReference type="SUPFAM" id="SSF56601">
    <property type="entry name" value="beta-lactamase/transpeptidase-like"/>
    <property type="match status" value="1"/>
</dbReference>
<keyword evidence="12 18" id="KW-1133">Transmembrane helix</keyword>
<keyword evidence="22" id="KW-1185">Reference proteome</keyword>
<evidence type="ECO:0000256" key="2">
    <source>
        <dbReference type="ARBA" id="ARBA00007739"/>
    </source>
</evidence>
<evidence type="ECO:0000256" key="4">
    <source>
        <dbReference type="ARBA" id="ARBA00022645"/>
    </source>
</evidence>
<feature type="domain" description="Glycosyl transferase family 51" evidence="20">
    <location>
        <begin position="91"/>
        <end position="257"/>
    </location>
</feature>
<evidence type="ECO:0000256" key="8">
    <source>
        <dbReference type="ARBA" id="ARBA00022692"/>
    </source>
</evidence>
<dbReference type="InterPro" id="IPR001264">
    <property type="entry name" value="Glyco_trans_51"/>
</dbReference>
<feature type="transmembrane region" description="Helical" evidence="18">
    <location>
        <begin position="29"/>
        <end position="53"/>
    </location>
</feature>
<name>A0A916Z5A4_9BACL</name>
<dbReference type="GO" id="GO:0009002">
    <property type="term" value="F:serine-type D-Ala-D-Ala carboxypeptidase activity"/>
    <property type="evidence" value="ECO:0007669"/>
    <property type="project" value="UniProtKB-EC"/>
</dbReference>
<comment type="catalytic activity">
    <reaction evidence="17">
        <text>[GlcNAc-(1-&gt;4)-Mur2Ac(oyl-L-Ala-gamma-D-Glu-L-Lys-D-Ala-D-Ala)](n)-di-trans,octa-cis-undecaprenyl diphosphate + beta-D-GlcNAc-(1-&gt;4)-Mur2Ac(oyl-L-Ala-gamma-D-Glu-L-Lys-D-Ala-D-Ala)-di-trans,octa-cis-undecaprenyl diphosphate = [GlcNAc-(1-&gt;4)-Mur2Ac(oyl-L-Ala-gamma-D-Glu-L-Lys-D-Ala-D-Ala)](n+1)-di-trans,octa-cis-undecaprenyl diphosphate + di-trans,octa-cis-undecaprenyl diphosphate + H(+)</text>
        <dbReference type="Rhea" id="RHEA:23708"/>
        <dbReference type="Rhea" id="RHEA-COMP:9602"/>
        <dbReference type="Rhea" id="RHEA-COMP:9603"/>
        <dbReference type="ChEBI" id="CHEBI:15378"/>
        <dbReference type="ChEBI" id="CHEBI:58405"/>
        <dbReference type="ChEBI" id="CHEBI:60033"/>
        <dbReference type="ChEBI" id="CHEBI:78435"/>
        <dbReference type="EC" id="2.4.99.28"/>
    </reaction>
</comment>